<comment type="caution">
    <text evidence="3">The sequence shown here is derived from an EMBL/GenBank/DDBJ whole genome shotgun (WGS) entry which is preliminary data.</text>
</comment>
<keyword evidence="2" id="KW-0812">Transmembrane</keyword>
<evidence type="ECO:0008006" key="5">
    <source>
        <dbReference type="Google" id="ProtNLM"/>
    </source>
</evidence>
<feature type="coiled-coil region" evidence="1">
    <location>
        <begin position="126"/>
        <end position="160"/>
    </location>
</feature>
<dbReference type="RefSeq" id="WP_028291047.1">
    <property type="nucleotide sequence ID" value="NZ_JAEMEF010000002.1"/>
</dbReference>
<name>A0ABS1WHP8_9FLAO</name>
<gene>
    <name evidence="3" type="ORF">JAO71_02405</name>
</gene>
<evidence type="ECO:0000313" key="4">
    <source>
        <dbReference type="Proteomes" id="UP000605013"/>
    </source>
</evidence>
<organism evidence="3 4">
    <name type="scientific">Olleya sediminilitoris</name>
    <dbReference type="NCBI Taxonomy" id="2795739"/>
    <lineage>
        <taxon>Bacteria</taxon>
        <taxon>Pseudomonadati</taxon>
        <taxon>Bacteroidota</taxon>
        <taxon>Flavobacteriia</taxon>
        <taxon>Flavobacteriales</taxon>
        <taxon>Flavobacteriaceae</taxon>
    </lineage>
</organism>
<proteinExistence type="predicted"/>
<feature type="transmembrane region" description="Helical" evidence="2">
    <location>
        <begin position="12"/>
        <end position="33"/>
    </location>
</feature>
<evidence type="ECO:0000256" key="2">
    <source>
        <dbReference type="SAM" id="Phobius"/>
    </source>
</evidence>
<sequence length="168" mass="19490">MKPKNSKERRNSFLKFLLIFLVTVGTIVGAVYFNFQISNKENEVLKEQASLVKEELKFQASFANKMEEVSVIIDSLTAPGATVSFDNAEIGKRLSELQNSIPKKDSTQNYDLYENIVSTFMKLQKAQNRLIKVRETEQKIDEYELKLEECFESVKDLQRDVQFYSRNN</sequence>
<dbReference type="Pfam" id="PF17561">
    <property type="entry name" value="TssO"/>
    <property type="match status" value="1"/>
</dbReference>
<keyword evidence="1" id="KW-0175">Coiled coil</keyword>
<dbReference type="InterPro" id="IPR039449">
    <property type="entry name" value="TssO"/>
</dbReference>
<accession>A0ABS1WHP8</accession>
<protein>
    <recommendedName>
        <fullName evidence="5">Type VI secretion system transmembrane protein TssO</fullName>
    </recommendedName>
</protein>
<reference evidence="3 4" key="1">
    <citation type="submission" date="2020-12" db="EMBL/GenBank/DDBJ databases">
        <title>Olleya sediminilitoris sp. nov., isolated from a tidal flat.</title>
        <authorList>
            <person name="Park S."/>
            <person name="Yoon J.-H."/>
        </authorList>
    </citation>
    <scope>NUCLEOTIDE SEQUENCE [LARGE SCALE GENOMIC DNA]</scope>
    <source>
        <strain evidence="3 4">YSTF-M6</strain>
    </source>
</reference>
<evidence type="ECO:0000313" key="3">
    <source>
        <dbReference type="EMBL" id="MBL7558641.1"/>
    </source>
</evidence>
<keyword evidence="2" id="KW-1133">Transmembrane helix</keyword>
<dbReference type="Proteomes" id="UP000605013">
    <property type="component" value="Unassembled WGS sequence"/>
</dbReference>
<dbReference type="EMBL" id="JAEMEF010000002">
    <property type="protein sequence ID" value="MBL7558641.1"/>
    <property type="molecule type" value="Genomic_DNA"/>
</dbReference>
<keyword evidence="4" id="KW-1185">Reference proteome</keyword>
<evidence type="ECO:0000256" key="1">
    <source>
        <dbReference type="SAM" id="Coils"/>
    </source>
</evidence>
<keyword evidence="2" id="KW-0472">Membrane</keyword>